<reference evidence="3 4" key="1">
    <citation type="journal article" date="2018" name="Science">
        <title>The opium poppy genome and morphinan production.</title>
        <authorList>
            <person name="Guo L."/>
            <person name="Winzer T."/>
            <person name="Yang X."/>
            <person name="Li Y."/>
            <person name="Ning Z."/>
            <person name="He Z."/>
            <person name="Teodor R."/>
            <person name="Lu Y."/>
            <person name="Bowser T.A."/>
            <person name="Graham I.A."/>
            <person name="Ye K."/>
        </authorList>
    </citation>
    <scope>NUCLEOTIDE SEQUENCE [LARGE SCALE GENOMIC DNA]</scope>
    <source>
        <strain evidence="4">cv. HN1</strain>
        <tissue evidence="3">Leaves</tissue>
    </source>
</reference>
<keyword evidence="1" id="KW-0234">DNA repair</keyword>
<dbReference type="GO" id="GO:0031491">
    <property type="term" value="F:nucleosome binding"/>
    <property type="evidence" value="ECO:0007669"/>
    <property type="project" value="TreeGrafter"/>
</dbReference>
<feature type="domain" description="FACT complex subunit SPT16 PH-like" evidence="2">
    <location>
        <begin position="183"/>
        <end position="266"/>
    </location>
</feature>
<sequence>MRANSRQRFCFAFLAAPPVRTMSSSRPEPLHLRETFEEPTIFAPIPLPWFPKHSDTTNMEEKREKEQRLHQETIEYQVYLRKTFPGATFLFPITVRSTPENSDMTNREERLEEMRRRCQARFFHKLHRETAQRLLGEDQAETADGSGELCKFAAGRKMTRDLVRMQESRYPNHWVLQLPDVILIHPKMGETFFGSLEARECGFMFFTSSGFHLPFKDTSVRLWFLRRGDDMMRPLLQFHFHHPIMVGKEKTTDIQFHLMPTSVRRERSDTYASGDRGKDLADFVRRIGMVRWASSVTFLGLSI</sequence>
<dbReference type="InterPro" id="IPR040258">
    <property type="entry name" value="Spt16"/>
</dbReference>
<dbReference type="Proteomes" id="UP000316621">
    <property type="component" value="Chromosome 5"/>
</dbReference>
<dbReference type="Pfam" id="PF24824">
    <property type="entry name" value="PH_SPT16"/>
    <property type="match status" value="1"/>
</dbReference>
<keyword evidence="1" id="KW-0805">Transcription regulation</keyword>
<dbReference type="Gene3D" id="2.30.29.150">
    <property type="match status" value="1"/>
</dbReference>
<keyword evidence="1" id="KW-0539">Nucleus</keyword>
<evidence type="ECO:0000259" key="2">
    <source>
        <dbReference type="Pfam" id="PF24824"/>
    </source>
</evidence>
<name>A0A4Y7JJM0_PAPSO</name>
<dbReference type="GO" id="GO:0006368">
    <property type="term" value="P:transcription elongation by RNA polymerase II"/>
    <property type="evidence" value="ECO:0007669"/>
    <property type="project" value="TreeGrafter"/>
</dbReference>
<keyword evidence="1" id="KW-0235">DNA replication</keyword>
<comment type="function">
    <text evidence="1">Component of the FACT complex, a general chromatin factor that acts to reorganize nucleosomes. The FACT complex is involved in multiple processes that require DNA as a template such as mRNA elongation, DNA replication and DNA repair. During transcription elongation the FACT complex acts as a histone chaperone that both destabilizes and restores nucleosomal structure. It facilitates the passage of RNA polymerase II and transcription by promoting the dissociation of one histone H2A-H2B dimer from the nucleosome, then subsequently promotes the reestablishment of the nucleosome following the passage of RNA polymerase II.</text>
</comment>
<keyword evidence="1" id="KW-0804">Transcription</keyword>
<comment type="similarity">
    <text evidence="1">Belongs to the peptidase M24 family. SPT16 subfamily.</text>
</comment>
<dbReference type="EMBL" id="CM010719">
    <property type="protein sequence ID" value="RZC60212.1"/>
    <property type="molecule type" value="Genomic_DNA"/>
</dbReference>
<comment type="subcellular location">
    <subcellularLocation>
        <location evidence="1">Nucleus</location>
    </subcellularLocation>
    <subcellularLocation>
        <location evidence="1">Chromosome</location>
    </subcellularLocation>
</comment>
<dbReference type="AlphaFoldDB" id="A0A4Y7JJM0"/>
<proteinExistence type="inferred from homology"/>
<evidence type="ECO:0000313" key="4">
    <source>
        <dbReference type="Proteomes" id="UP000316621"/>
    </source>
</evidence>
<dbReference type="Gramene" id="RZC60212">
    <property type="protein sequence ID" value="RZC60212"/>
    <property type="gene ID" value="C5167_021974"/>
</dbReference>
<dbReference type="PANTHER" id="PTHR13980">
    <property type="entry name" value="CDC68 RELATED"/>
    <property type="match status" value="1"/>
</dbReference>
<protein>
    <recommendedName>
        <fullName evidence="1">FACT complex subunit</fullName>
    </recommendedName>
</protein>
<keyword evidence="1" id="KW-0227">DNA damage</keyword>
<dbReference type="GO" id="GO:0006281">
    <property type="term" value="P:DNA repair"/>
    <property type="evidence" value="ECO:0007669"/>
    <property type="project" value="UniProtKB-UniRule"/>
</dbReference>
<gene>
    <name evidence="3" type="ORF">C5167_021974</name>
</gene>
<accession>A0A4Y7JJM0</accession>
<organism evidence="3 4">
    <name type="scientific">Papaver somniferum</name>
    <name type="common">Opium poppy</name>
    <dbReference type="NCBI Taxonomy" id="3469"/>
    <lineage>
        <taxon>Eukaryota</taxon>
        <taxon>Viridiplantae</taxon>
        <taxon>Streptophyta</taxon>
        <taxon>Embryophyta</taxon>
        <taxon>Tracheophyta</taxon>
        <taxon>Spermatophyta</taxon>
        <taxon>Magnoliopsida</taxon>
        <taxon>Ranunculales</taxon>
        <taxon>Papaveraceae</taxon>
        <taxon>Papaveroideae</taxon>
        <taxon>Papaver</taxon>
    </lineage>
</organism>
<evidence type="ECO:0000313" key="3">
    <source>
        <dbReference type="EMBL" id="RZC60212.1"/>
    </source>
</evidence>
<dbReference type="GO" id="GO:0035101">
    <property type="term" value="C:FACT complex"/>
    <property type="evidence" value="ECO:0007669"/>
    <property type="project" value="UniProtKB-UniRule"/>
</dbReference>
<keyword evidence="4" id="KW-1185">Reference proteome</keyword>
<dbReference type="InterPro" id="IPR056595">
    <property type="entry name" value="Fact-SPT16_PH"/>
</dbReference>
<comment type="subunit">
    <text evidence="1">Component of the FACT complex.</text>
</comment>
<keyword evidence="1" id="KW-0158">Chromosome</keyword>
<dbReference type="GO" id="GO:0006260">
    <property type="term" value="P:DNA replication"/>
    <property type="evidence" value="ECO:0007669"/>
    <property type="project" value="UniProtKB-KW"/>
</dbReference>
<evidence type="ECO:0000256" key="1">
    <source>
        <dbReference type="RuleBase" id="RU367052"/>
    </source>
</evidence>
<dbReference type="PANTHER" id="PTHR13980:SF15">
    <property type="entry name" value="FACT COMPLEX SUBUNIT SPT16"/>
    <property type="match status" value="1"/>
</dbReference>